<dbReference type="Proteomes" id="UP000198875">
    <property type="component" value="Unassembled WGS sequence"/>
</dbReference>
<feature type="region of interest" description="Disordered" evidence="1">
    <location>
        <begin position="66"/>
        <end position="90"/>
    </location>
</feature>
<dbReference type="EMBL" id="CSTD01000001">
    <property type="protein sequence ID" value="CPR10710.1"/>
    <property type="molecule type" value="Genomic_DNA"/>
</dbReference>
<organism evidence="2 3">
    <name type="scientific">Mycobacterium bohemicum DSM 44277</name>
    <dbReference type="NCBI Taxonomy" id="1236609"/>
    <lineage>
        <taxon>Bacteria</taxon>
        <taxon>Bacillati</taxon>
        <taxon>Actinomycetota</taxon>
        <taxon>Actinomycetes</taxon>
        <taxon>Mycobacteriales</taxon>
        <taxon>Mycobacteriaceae</taxon>
        <taxon>Mycobacterium</taxon>
    </lineage>
</organism>
<reference evidence="2 3" key="1">
    <citation type="submission" date="2015-03" db="EMBL/GenBank/DDBJ databases">
        <authorList>
            <person name="Murphy D."/>
        </authorList>
    </citation>
    <scope>NUCLEOTIDE SEQUENCE [LARGE SCALE GENOMIC DNA]</scope>
    <source>
        <strain evidence="2 3">DSM 44277</strain>
    </source>
</reference>
<gene>
    <name evidence="2" type="ORF">BN971_02007</name>
</gene>
<proteinExistence type="predicted"/>
<name>A0A0U0W623_MYCBE</name>
<evidence type="ECO:0000313" key="2">
    <source>
        <dbReference type="EMBL" id="CPR10710.1"/>
    </source>
</evidence>
<dbReference type="AlphaFoldDB" id="A0A0U0W623"/>
<protein>
    <submittedName>
        <fullName evidence="2">Uncharacterized protein</fullName>
    </submittedName>
</protein>
<evidence type="ECO:0000313" key="3">
    <source>
        <dbReference type="Proteomes" id="UP000198875"/>
    </source>
</evidence>
<accession>A0A0U0W623</accession>
<sequence length="90" mass="9901">MQAGAFAGQQRHRQLEHRPVELLVRLGVADGGELPFDLRVLAQVEHADAELAALVRRGDPLRAVGQELDAQHGVPTRQRRGRRPQAVGID</sequence>
<evidence type="ECO:0000256" key="1">
    <source>
        <dbReference type="SAM" id="MobiDB-lite"/>
    </source>
</evidence>